<dbReference type="RefSeq" id="WP_105367964.1">
    <property type="nucleotide sequence ID" value="NZ_NEMB01000003.1"/>
</dbReference>
<feature type="transmembrane region" description="Helical" evidence="7">
    <location>
        <begin position="169"/>
        <end position="188"/>
    </location>
</feature>
<organism evidence="9 10">
    <name type="scientific">Acetivibrio saccincola</name>
    <dbReference type="NCBI Taxonomy" id="1677857"/>
    <lineage>
        <taxon>Bacteria</taxon>
        <taxon>Bacillati</taxon>
        <taxon>Bacillota</taxon>
        <taxon>Clostridia</taxon>
        <taxon>Eubacteriales</taxon>
        <taxon>Oscillospiraceae</taxon>
        <taxon>Acetivibrio</taxon>
    </lineage>
</organism>
<comment type="similarity">
    <text evidence="2">Belongs to the peptidase S54 family.</text>
</comment>
<dbReference type="GO" id="GO:0016020">
    <property type="term" value="C:membrane"/>
    <property type="evidence" value="ECO:0007669"/>
    <property type="project" value="UniProtKB-SubCell"/>
</dbReference>
<proteinExistence type="inferred from homology"/>
<evidence type="ECO:0000313" key="9">
    <source>
        <dbReference type="EMBL" id="PQQ66656.1"/>
    </source>
</evidence>
<dbReference type="Proteomes" id="UP000239720">
    <property type="component" value="Unassembled WGS sequence"/>
</dbReference>
<feature type="transmembrane region" description="Helical" evidence="7">
    <location>
        <begin position="12"/>
        <end position="31"/>
    </location>
</feature>
<name>A0A2S8RA50_9FIRM</name>
<keyword evidence="4" id="KW-0378">Hydrolase</keyword>
<keyword evidence="6 7" id="KW-0472">Membrane</keyword>
<feature type="transmembrane region" description="Helical" evidence="7">
    <location>
        <begin position="88"/>
        <end position="110"/>
    </location>
</feature>
<reference evidence="9 10" key="1">
    <citation type="journal article" date="2018" name="Syst. Appl. Microbiol.">
        <title>Characterization and high-quality draft genome sequence of Herbivorax saccincola A7, an anaerobic, alkaliphilic, thermophilic, cellulolytic, and xylanolytic bacterium.</title>
        <authorList>
            <person name="Aikawa S."/>
            <person name="Baramee S."/>
            <person name="Sermsathanaswadi J."/>
            <person name="Thianheng P."/>
            <person name="Tachaapaikoon C."/>
            <person name="Shikata A."/>
            <person name="Waeonukul R."/>
            <person name="Pason P."/>
            <person name="Ratanakhanokchai K."/>
            <person name="Kosugi A."/>
        </authorList>
    </citation>
    <scope>NUCLEOTIDE SEQUENCE [LARGE SCALE GENOMIC DNA]</scope>
    <source>
        <strain evidence="9 10">A7</strain>
    </source>
</reference>
<dbReference type="OrthoDB" id="2087043at2"/>
<evidence type="ECO:0000259" key="8">
    <source>
        <dbReference type="Pfam" id="PF01694"/>
    </source>
</evidence>
<keyword evidence="3 7" id="KW-0812">Transmembrane</keyword>
<evidence type="ECO:0000256" key="3">
    <source>
        <dbReference type="ARBA" id="ARBA00022692"/>
    </source>
</evidence>
<evidence type="ECO:0000256" key="6">
    <source>
        <dbReference type="ARBA" id="ARBA00023136"/>
    </source>
</evidence>
<comment type="caution">
    <text evidence="9">The sequence shown here is derived from an EMBL/GenBank/DDBJ whole genome shotgun (WGS) entry which is preliminary data.</text>
</comment>
<keyword evidence="5 7" id="KW-1133">Transmembrane helix</keyword>
<dbReference type="InterPro" id="IPR050925">
    <property type="entry name" value="Rhomboid_protease_S54"/>
</dbReference>
<feature type="transmembrane region" description="Helical" evidence="7">
    <location>
        <begin position="51"/>
        <end position="76"/>
    </location>
</feature>
<evidence type="ECO:0000256" key="2">
    <source>
        <dbReference type="ARBA" id="ARBA00009045"/>
    </source>
</evidence>
<dbReference type="InterPro" id="IPR035952">
    <property type="entry name" value="Rhomboid-like_sf"/>
</dbReference>
<dbReference type="PANTHER" id="PTHR43731:SF14">
    <property type="entry name" value="PRESENILIN-ASSOCIATED RHOMBOID-LIKE PROTEIN, MITOCHONDRIAL"/>
    <property type="match status" value="1"/>
</dbReference>
<feature type="transmembrane region" description="Helical" evidence="7">
    <location>
        <begin position="147"/>
        <end position="163"/>
    </location>
</feature>
<evidence type="ECO:0000256" key="4">
    <source>
        <dbReference type="ARBA" id="ARBA00022801"/>
    </source>
</evidence>
<sequence>MNFKKYFSNNSAVLIIISINILVFIAINVFPNFRDIFLLNADPKTTLEKPWTLLTVFFSHELPIHVLINMFLILIFGSELYKETNAKVVYFVYILCGFISSISTLIYASLIGYNGGLIAGASAAAFGIVAAYAMLQPDVVILKSKSKYWLIALFIVNVILTIKNPQVSVGGPAHAVGILVGLLFGWILKKKSGVKSKN</sequence>
<feature type="domain" description="Peptidase S54 rhomboid" evidence="8">
    <location>
        <begin position="49"/>
        <end position="190"/>
    </location>
</feature>
<dbReference type="Gene3D" id="1.20.1540.10">
    <property type="entry name" value="Rhomboid-like"/>
    <property type="match status" value="1"/>
</dbReference>
<dbReference type="SUPFAM" id="SSF144091">
    <property type="entry name" value="Rhomboid-like"/>
    <property type="match status" value="1"/>
</dbReference>
<gene>
    <name evidence="9" type="ORF">B9R14_07795</name>
</gene>
<dbReference type="PANTHER" id="PTHR43731">
    <property type="entry name" value="RHOMBOID PROTEASE"/>
    <property type="match status" value="1"/>
</dbReference>
<comment type="subcellular location">
    <subcellularLocation>
        <location evidence="1">Membrane</location>
        <topology evidence="1">Multi-pass membrane protein</topology>
    </subcellularLocation>
</comment>
<dbReference type="EMBL" id="NEMB01000003">
    <property type="protein sequence ID" value="PQQ66656.1"/>
    <property type="molecule type" value="Genomic_DNA"/>
</dbReference>
<evidence type="ECO:0000256" key="1">
    <source>
        <dbReference type="ARBA" id="ARBA00004141"/>
    </source>
</evidence>
<feature type="transmembrane region" description="Helical" evidence="7">
    <location>
        <begin position="116"/>
        <end position="135"/>
    </location>
</feature>
<evidence type="ECO:0000256" key="5">
    <source>
        <dbReference type="ARBA" id="ARBA00022989"/>
    </source>
</evidence>
<evidence type="ECO:0000256" key="7">
    <source>
        <dbReference type="SAM" id="Phobius"/>
    </source>
</evidence>
<accession>A0A2S8RA50</accession>
<dbReference type="AlphaFoldDB" id="A0A2S8RA50"/>
<dbReference type="Pfam" id="PF01694">
    <property type="entry name" value="Rhomboid"/>
    <property type="match status" value="1"/>
</dbReference>
<protein>
    <recommendedName>
        <fullName evidence="8">Peptidase S54 rhomboid domain-containing protein</fullName>
    </recommendedName>
</protein>
<evidence type="ECO:0000313" key="10">
    <source>
        <dbReference type="Proteomes" id="UP000239720"/>
    </source>
</evidence>
<dbReference type="InterPro" id="IPR022764">
    <property type="entry name" value="Peptidase_S54_rhomboid_dom"/>
</dbReference>
<dbReference type="GO" id="GO:0004252">
    <property type="term" value="F:serine-type endopeptidase activity"/>
    <property type="evidence" value="ECO:0007669"/>
    <property type="project" value="InterPro"/>
</dbReference>